<evidence type="ECO:0000313" key="3">
    <source>
        <dbReference type="EMBL" id="KAJ0390701.1"/>
    </source>
</evidence>
<evidence type="ECO:0000256" key="2">
    <source>
        <dbReference type="SAM" id="MobiDB-lite"/>
    </source>
</evidence>
<gene>
    <name evidence="3" type="ORF">P43SY_010861</name>
</gene>
<keyword evidence="4" id="KW-1185">Reference proteome</keyword>
<feature type="compositionally biased region" description="Pro residues" evidence="2">
    <location>
        <begin position="151"/>
        <end position="179"/>
    </location>
</feature>
<proteinExistence type="predicted"/>
<feature type="compositionally biased region" description="Low complexity" evidence="2">
    <location>
        <begin position="310"/>
        <end position="319"/>
    </location>
</feature>
<protein>
    <submittedName>
        <fullName evidence="3">Uncharacterized protein</fullName>
    </submittedName>
</protein>
<evidence type="ECO:0000313" key="4">
    <source>
        <dbReference type="Proteomes" id="UP001209570"/>
    </source>
</evidence>
<reference evidence="3" key="1">
    <citation type="submission" date="2021-12" db="EMBL/GenBank/DDBJ databases">
        <title>Prjna785345.</title>
        <authorList>
            <person name="Rujirawat T."/>
            <person name="Krajaejun T."/>
        </authorList>
    </citation>
    <scope>NUCLEOTIDE SEQUENCE</scope>
    <source>
        <strain evidence="3">Pi057C3</strain>
    </source>
</reference>
<sequence>MSAEMRGQLAASTRERDELRRQLAEVSDERDQLRQQLADANAKCARKRARRLEEAGAHQAVVARLNSTITLLRIDQHKLERVSRELAELRATTASRLGTVDEVADFWLRHAQSSNIDPAVLRFALDACRRGHSGGWDRLLFMAMTLPGQPLPTLPPVDAQDPPPGPAPTPPAPPLPPRESGPSGSSPSRGSSSRGGLPRKAIRMRATSRPSGADTPAGEEPGSDASMASAGSDHAGEEGGEVSDDADTPGEGEPELGGDTSWEGEAETGDDEAGDDEASDNGGAGDDDTGDDGASDGEASSREVTETTPQARSSSSRQVVAVVAGTVAHSQ</sequence>
<accession>A0AAD5LS19</accession>
<dbReference type="AlphaFoldDB" id="A0AAD5LS19"/>
<name>A0AAD5LS19_PYTIN</name>
<evidence type="ECO:0000256" key="1">
    <source>
        <dbReference type="SAM" id="Coils"/>
    </source>
</evidence>
<organism evidence="3 4">
    <name type="scientific">Pythium insidiosum</name>
    <name type="common">Pythiosis disease agent</name>
    <dbReference type="NCBI Taxonomy" id="114742"/>
    <lineage>
        <taxon>Eukaryota</taxon>
        <taxon>Sar</taxon>
        <taxon>Stramenopiles</taxon>
        <taxon>Oomycota</taxon>
        <taxon>Peronosporomycetes</taxon>
        <taxon>Pythiales</taxon>
        <taxon>Pythiaceae</taxon>
        <taxon>Pythium</taxon>
    </lineage>
</organism>
<dbReference type="Proteomes" id="UP001209570">
    <property type="component" value="Unassembled WGS sequence"/>
</dbReference>
<feature type="compositionally biased region" description="Low complexity" evidence="2">
    <location>
        <begin position="180"/>
        <end position="199"/>
    </location>
</feature>
<keyword evidence="1" id="KW-0175">Coiled coil</keyword>
<feature type="compositionally biased region" description="Acidic residues" evidence="2">
    <location>
        <begin position="238"/>
        <end position="295"/>
    </location>
</feature>
<feature type="region of interest" description="Disordered" evidence="2">
    <location>
        <begin position="151"/>
        <end position="319"/>
    </location>
</feature>
<comment type="caution">
    <text evidence="3">The sequence shown here is derived from an EMBL/GenBank/DDBJ whole genome shotgun (WGS) entry which is preliminary data.</text>
</comment>
<dbReference type="EMBL" id="JAKCXM010001738">
    <property type="protein sequence ID" value="KAJ0390701.1"/>
    <property type="molecule type" value="Genomic_DNA"/>
</dbReference>
<feature type="coiled-coil region" evidence="1">
    <location>
        <begin position="2"/>
        <end position="92"/>
    </location>
</feature>
<feature type="compositionally biased region" description="Low complexity" evidence="2">
    <location>
        <begin position="223"/>
        <end position="233"/>
    </location>
</feature>